<protein>
    <submittedName>
        <fullName evidence="1">Uncharacterized protein</fullName>
    </submittedName>
</protein>
<dbReference type="AlphaFoldDB" id="A0A1I7KBI2"/>
<proteinExistence type="predicted"/>
<evidence type="ECO:0000313" key="2">
    <source>
        <dbReference type="Proteomes" id="UP000183508"/>
    </source>
</evidence>
<dbReference type="Proteomes" id="UP000183508">
    <property type="component" value="Unassembled WGS sequence"/>
</dbReference>
<evidence type="ECO:0000313" key="1">
    <source>
        <dbReference type="EMBL" id="SFU94787.1"/>
    </source>
</evidence>
<dbReference type="EMBL" id="FPBV01000015">
    <property type="protein sequence ID" value="SFU94787.1"/>
    <property type="molecule type" value="Genomic_DNA"/>
</dbReference>
<keyword evidence="2" id="KW-1185">Reference proteome</keyword>
<gene>
    <name evidence="1" type="ORF">SAMN05421543_1154</name>
</gene>
<dbReference type="RefSeq" id="WP_074953867.1">
    <property type="nucleotide sequence ID" value="NZ_FPBV01000015.1"/>
</dbReference>
<name>A0A1I7KBI2_9BACL</name>
<reference evidence="2" key="1">
    <citation type="submission" date="2016-10" db="EMBL/GenBank/DDBJ databases">
        <authorList>
            <person name="Varghese N."/>
        </authorList>
    </citation>
    <scope>NUCLEOTIDE SEQUENCE [LARGE SCALE GENOMIC DNA]</scope>
    <source>
        <strain evidence="2">DSM 17980</strain>
    </source>
</reference>
<accession>A0A1I7KBI2</accession>
<organism evidence="1 2">
    <name type="scientific">Alicyclobacillus macrosporangiidus</name>
    <dbReference type="NCBI Taxonomy" id="392015"/>
    <lineage>
        <taxon>Bacteria</taxon>
        <taxon>Bacillati</taxon>
        <taxon>Bacillota</taxon>
        <taxon>Bacilli</taxon>
        <taxon>Bacillales</taxon>
        <taxon>Alicyclobacillaceae</taxon>
        <taxon>Alicyclobacillus</taxon>
    </lineage>
</organism>
<sequence>MESIRERAEKYLELAEKATKGPWSAGTNGLNPIVRGITGDIWRSSDAKFIATSRTEGPWLAQKLLEAIRVIEFYAYRQTDGGHRARQFLEGGEVDERKRVD</sequence>
<dbReference type="STRING" id="392015.SAMN05421543_1154"/>